<protein>
    <recommendedName>
        <fullName evidence="8">Leucine dehydrogenase</fullName>
        <ecNumber evidence="7">1.4.1.9</ecNumber>
    </recommendedName>
</protein>
<reference evidence="13 14" key="1">
    <citation type="submission" date="2018-06" db="EMBL/GenBank/DDBJ databases">
        <authorList>
            <consortium name="Pathogen Informatics"/>
            <person name="Doyle S."/>
        </authorList>
    </citation>
    <scope>NUCLEOTIDE SEQUENCE [LARGE SCALE GENOMIC DNA]</scope>
    <source>
        <strain evidence="13 14">NCTC4824</strain>
    </source>
</reference>
<evidence type="ECO:0000313" key="14">
    <source>
        <dbReference type="Proteomes" id="UP000249134"/>
    </source>
</evidence>
<dbReference type="PRINTS" id="PR00082">
    <property type="entry name" value="GLFDHDRGNASE"/>
</dbReference>
<sequence length="365" mass="39583">MKIFDYMTNYDYEQLVFCQDENSGLKAIIAIHDTTIGPALGGTRMWPYASEDAAIEDALRLARGMTYKNAAAGLNLGGGKAVIIGDPRKDKSEEMFRAFGRFVQGLNGRYITAEDVGTTVEDMDLIHLETDFVTGISPAFGSSGNPSPVTAYGLYVGMKAAAVEAFGSDSLEGKTVAVQGVGNVAFELCNYLHKEGAQLIVTDINKAAVDRAVEAFNAKAVDPDEIYGVDADIFSPCALGAVVNDETIPQLKAKVIAGSANNQLKDTKHGDRIHEMGIVYAPDYVINAGGVINVADELNGYNKERALKRVETIYNNVAKVLEISKRDGIPTYLAADRMAEERIQKIQKSRSQFSLNNKHILSNRI</sequence>
<dbReference type="PANTHER" id="PTHR42722:SF1">
    <property type="entry name" value="VALINE DEHYDROGENASE"/>
    <property type="match status" value="1"/>
</dbReference>
<name>A0A2X4WBZ1_LEDLE</name>
<dbReference type="KEGG" id="blen:NCTC4824_01775"/>
<dbReference type="SUPFAM" id="SSF51735">
    <property type="entry name" value="NAD(P)-binding Rossmann-fold domains"/>
    <property type="match status" value="1"/>
</dbReference>
<dbReference type="GO" id="GO:0009083">
    <property type="term" value="P:branched-chain amino acid catabolic process"/>
    <property type="evidence" value="ECO:0007669"/>
    <property type="project" value="UniProtKB-KW"/>
</dbReference>
<evidence type="ECO:0000256" key="6">
    <source>
        <dbReference type="ARBA" id="ARBA00060585"/>
    </source>
</evidence>
<feature type="domain" description="Glutamate/phenylalanine/leucine/valine/L-tryptophan dehydrogenase C-terminal" evidence="12">
    <location>
        <begin position="144"/>
        <end position="351"/>
    </location>
</feature>
<dbReference type="STRING" id="1348624.GCA_001591545_00853"/>
<dbReference type="AlphaFoldDB" id="A0A2X4WBZ1"/>
<dbReference type="Proteomes" id="UP000249134">
    <property type="component" value="Chromosome 1"/>
</dbReference>
<dbReference type="Pfam" id="PF02812">
    <property type="entry name" value="ELFV_dehydrog_N"/>
    <property type="match status" value="1"/>
</dbReference>
<feature type="active site" description="Proton donor/acceptor" evidence="9">
    <location>
        <position position="80"/>
    </location>
</feature>
<evidence type="ECO:0000256" key="7">
    <source>
        <dbReference type="ARBA" id="ARBA00066575"/>
    </source>
</evidence>
<comment type="catalytic activity">
    <reaction evidence="5">
        <text>L-leucine + NAD(+) + H2O = 4-methyl-2-oxopentanoate + NH4(+) + NADH + H(+)</text>
        <dbReference type="Rhea" id="RHEA:12220"/>
        <dbReference type="ChEBI" id="CHEBI:15377"/>
        <dbReference type="ChEBI" id="CHEBI:15378"/>
        <dbReference type="ChEBI" id="CHEBI:17865"/>
        <dbReference type="ChEBI" id="CHEBI:28938"/>
        <dbReference type="ChEBI" id="CHEBI:57427"/>
        <dbReference type="ChEBI" id="CHEBI:57540"/>
        <dbReference type="ChEBI" id="CHEBI:57945"/>
        <dbReference type="EC" id="1.4.1.9"/>
    </reaction>
</comment>
<dbReference type="SMART" id="SM00839">
    <property type="entry name" value="ELFV_dehydrog"/>
    <property type="match status" value="1"/>
</dbReference>
<dbReference type="Pfam" id="PF00208">
    <property type="entry name" value="ELFV_dehydrog"/>
    <property type="match status" value="2"/>
</dbReference>
<dbReference type="PROSITE" id="PS00074">
    <property type="entry name" value="GLFV_DEHYDROGENASE"/>
    <property type="match status" value="1"/>
</dbReference>
<dbReference type="PANTHER" id="PTHR42722">
    <property type="entry name" value="LEUCINE DEHYDROGENASE"/>
    <property type="match status" value="1"/>
</dbReference>
<evidence type="ECO:0000256" key="3">
    <source>
        <dbReference type="ARBA" id="ARBA00023002"/>
    </source>
</evidence>
<dbReference type="PIRSF" id="PIRSF000188">
    <property type="entry name" value="Phe_leu_dh"/>
    <property type="match status" value="1"/>
</dbReference>
<proteinExistence type="inferred from homology"/>
<evidence type="ECO:0000256" key="11">
    <source>
        <dbReference type="RuleBase" id="RU004417"/>
    </source>
</evidence>
<evidence type="ECO:0000259" key="12">
    <source>
        <dbReference type="SMART" id="SM00839"/>
    </source>
</evidence>
<evidence type="ECO:0000256" key="2">
    <source>
        <dbReference type="ARBA" id="ARBA00022456"/>
    </source>
</evidence>
<dbReference type="InterPro" id="IPR006096">
    <property type="entry name" value="Glu/Leu/Phe/Val/Trp_DH_C"/>
</dbReference>
<comment type="pathway">
    <text evidence="6">Amino-acid degradation; L-leucine degradation; 4-methyl-2-oxopentanoate from L-leucine (dehydrogenase route): step 1/1.</text>
</comment>
<evidence type="ECO:0000313" key="13">
    <source>
        <dbReference type="EMBL" id="SQI56382.1"/>
    </source>
</evidence>
<keyword evidence="3 11" id="KW-0560">Oxidoreductase</keyword>
<dbReference type="CDD" id="cd01075">
    <property type="entry name" value="NAD_bind_Leu_Phe_Val_DH"/>
    <property type="match status" value="1"/>
</dbReference>
<evidence type="ECO:0000256" key="4">
    <source>
        <dbReference type="ARBA" id="ARBA00023027"/>
    </source>
</evidence>
<dbReference type="InterPro" id="IPR006095">
    <property type="entry name" value="Glu/Leu/Phe/Val/Trp_DH"/>
</dbReference>
<evidence type="ECO:0000256" key="1">
    <source>
        <dbReference type="ARBA" id="ARBA00006382"/>
    </source>
</evidence>
<dbReference type="InterPro" id="IPR033524">
    <property type="entry name" value="Glu/Leu/Phe/Val_DH_AS"/>
</dbReference>
<dbReference type="EMBL" id="LS483476">
    <property type="protein sequence ID" value="SQI56382.1"/>
    <property type="molecule type" value="Genomic_DNA"/>
</dbReference>
<accession>A0A2X4WBZ1</accession>
<keyword evidence="4 10" id="KW-0520">NAD</keyword>
<dbReference type="InterPro" id="IPR036291">
    <property type="entry name" value="NAD(P)-bd_dom_sf"/>
</dbReference>
<dbReference type="EC" id="1.4.1.9" evidence="7"/>
<keyword evidence="14" id="KW-1185">Reference proteome</keyword>
<dbReference type="GO" id="GO:0000166">
    <property type="term" value="F:nucleotide binding"/>
    <property type="evidence" value="ECO:0007669"/>
    <property type="project" value="UniProtKB-KW"/>
</dbReference>
<dbReference type="FunFam" id="3.40.50.10860:FF:000010">
    <property type="entry name" value="Leucine dehydrogenase"/>
    <property type="match status" value="1"/>
</dbReference>
<keyword evidence="2" id="KW-0101">Branched-chain amino acid catabolism</keyword>
<comment type="similarity">
    <text evidence="1 11">Belongs to the Glu/Leu/Phe/Val dehydrogenases family.</text>
</comment>
<evidence type="ECO:0000256" key="10">
    <source>
        <dbReference type="PIRSR" id="PIRSR000188-2"/>
    </source>
</evidence>
<evidence type="ECO:0000256" key="9">
    <source>
        <dbReference type="PIRSR" id="PIRSR000188-1"/>
    </source>
</evidence>
<dbReference type="FunFam" id="3.40.50.720:FF:000196">
    <property type="entry name" value="Leucine dehydrogenase"/>
    <property type="match status" value="1"/>
</dbReference>
<dbReference type="InterPro" id="IPR006097">
    <property type="entry name" value="Glu/Leu/Phe/Val/Trp_DH_dimer"/>
</dbReference>
<feature type="binding site" evidence="10">
    <location>
        <begin position="180"/>
        <end position="185"/>
    </location>
    <ligand>
        <name>NAD(+)</name>
        <dbReference type="ChEBI" id="CHEBI:57540"/>
    </ligand>
</feature>
<dbReference type="Gene3D" id="3.40.50.720">
    <property type="entry name" value="NAD(P)-binding Rossmann-like Domain"/>
    <property type="match status" value="1"/>
</dbReference>
<dbReference type="GO" id="GO:0050049">
    <property type="term" value="F:L-leucine dehydrogenase activity"/>
    <property type="evidence" value="ECO:0007669"/>
    <property type="project" value="UniProtKB-EC"/>
</dbReference>
<gene>
    <name evidence="13" type="primary">bcd</name>
    <name evidence="13" type="ORF">NCTC4824_01775</name>
</gene>
<evidence type="ECO:0000256" key="5">
    <source>
        <dbReference type="ARBA" id="ARBA00052302"/>
    </source>
</evidence>
<dbReference type="RefSeq" id="WP_066137499.1">
    <property type="nucleotide sequence ID" value="NZ_CBCSGM010000001.1"/>
</dbReference>
<dbReference type="InterPro" id="IPR016211">
    <property type="entry name" value="Glu/Phe/Leu/Val/Trp_DH_bac/arc"/>
</dbReference>
<keyword evidence="10" id="KW-0547">Nucleotide-binding</keyword>
<dbReference type="Gene3D" id="3.40.50.10860">
    <property type="entry name" value="Leucine Dehydrogenase, chain A, domain 1"/>
    <property type="match status" value="1"/>
</dbReference>
<dbReference type="SUPFAM" id="SSF53223">
    <property type="entry name" value="Aminoacid dehydrogenase-like, N-terminal domain"/>
    <property type="match status" value="1"/>
</dbReference>
<evidence type="ECO:0000256" key="8">
    <source>
        <dbReference type="ARBA" id="ARBA00068708"/>
    </source>
</evidence>
<dbReference type="InterPro" id="IPR046346">
    <property type="entry name" value="Aminoacid_DH-like_N_sf"/>
</dbReference>
<organism evidence="13 14">
    <name type="scientific">Lederbergia lenta</name>
    <name type="common">Bacillus lentus</name>
    <dbReference type="NCBI Taxonomy" id="1467"/>
    <lineage>
        <taxon>Bacteria</taxon>
        <taxon>Bacillati</taxon>
        <taxon>Bacillota</taxon>
        <taxon>Bacilli</taxon>
        <taxon>Bacillales</taxon>
        <taxon>Bacillaceae</taxon>
        <taxon>Lederbergia</taxon>
    </lineage>
</organism>